<gene>
    <name evidence="10" type="ORF">ASZ90_015054</name>
</gene>
<name>A0A0W8F365_9ZZZZ</name>
<dbReference type="GO" id="GO:0016787">
    <property type="term" value="F:hydrolase activity"/>
    <property type="evidence" value="ECO:0007669"/>
    <property type="project" value="UniProtKB-KW"/>
</dbReference>
<keyword evidence="10" id="KW-0132">Cell division</keyword>
<dbReference type="InterPro" id="IPR023521">
    <property type="entry name" value="Pelota_arc"/>
</dbReference>
<dbReference type="SMART" id="SM01194">
    <property type="entry name" value="eRF1_1"/>
    <property type="match status" value="1"/>
</dbReference>
<evidence type="ECO:0000256" key="3">
    <source>
        <dbReference type="ARBA" id="ARBA00009504"/>
    </source>
</evidence>
<dbReference type="GO" id="GO:0070651">
    <property type="term" value="P:nonfunctional rRNA decay"/>
    <property type="evidence" value="ECO:0007669"/>
    <property type="project" value="TreeGrafter"/>
</dbReference>
<dbReference type="InterPro" id="IPR004405">
    <property type="entry name" value="TF_pelota"/>
</dbReference>
<keyword evidence="4" id="KW-0963">Cytoplasm</keyword>
<dbReference type="Gene3D" id="3.30.420.60">
    <property type="entry name" value="eRF1 domain 2"/>
    <property type="match status" value="1"/>
</dbReference>
<dbReference type="SUPFAM" id="SSF53137">
    <property type="entry name" value="Translational machinery components"/>
    <property type="match status" value="1"/>
</dbReference>
<dbReference type="Gene3D" id="2.30.30.870">
    <property type="entry name" value="Pelota, domain A"/>
    <property type="match status" value="1"/>
</dbReference>
<dbReference type="GO" id="GO:0070481">
    <property type="term" value="P:nuclear-transcribed mRNA catabolic process, non-stop decay"/>
    <property type="evidence" value="ECO:0007669"/>
    <property type="project" value="InterPro"/>
</dbReference>
<organism evidence="10">
    <name type="scientific">hydrocarbon metagenome</name>
    <dbReference type="NCBI Taxonomy" id="938273"/>
    <lineage>
        <taxon>unclassified sequences</taxon>
        <taxon>metagenomes</taxon>
        <taxon>ecological metagenomes</taxon>
    </lineage>
</organism>
<dbReference type="Pfam" id="PF03465">
    <property type="entry name" value="eRF1_3"/>
    <property type="match status" value="1"/>
</dbReference>
<comment type="subcellular location">
    <subcellularLocation>
        <location evidence="2">Cytoplasm</location>
    </subcellularLocation>
</comment>
<dbReference type="SUPFAM" id="SSF159065">
    <property type="entry name" value="Dom34/Pelota N-terminal domain-like"/>
    <property type="match status" value="1"/>
</dbReference>
<protein>
    <submittedName>
        <fullName evidence="10">Putative cell division protein</fullName>
    </submittedName>
</protein>
<comment type="caution">
    <text evidence="10">The sequence shown here is derived from an EMBL/GenBank/DDBJ whole genome shotgun (WGS) entry which is preliminary data.</text>
</comment>
<comment type="similarity">
    <text evidence="3">Belongs to the eukaryotic release factor 1 family. Pelota subfamily.</text>
</comment>
<dbReference type="GO" id="GO:0051301">
    <property type="term" value="P:cell division"/>
    <property type="evidence" value="ECO:0007669"/>
    <property type="project" value="UniProtKB-KW"/>
</dbReference>
<dbReference type="Gene3D" id="3.30.1330.30">
    <property type="match status" value="1"/>
</dbReference>
<comment type="cofactor">
    <cofactor evidence="1">
        <name>a divalent metal cation</name>
        <dbReference type="ChEBI" id="CHEBI:60240"/>
    </cofactor>
</comment>
<evidence type="ECO:0000256" key="1">
    <source>
        <dbReference type="ARBA" id="ARBA00001968"/>
    </source>
</evidence>
<dbReference type="GO" id="GO:0005737">
    <property type="term" value="C:cytoplasm"/>
    <property type="evidence" value="ECO:0007669"/>
    <property type="project" value="UniProtKB-SubCell"/>
</dbReference>
<keyword evidence="10" id="KW-0131">Cell cycle</keyword>
<dbReference type="HAMAP" id="MF_01853">
    <property type="entry name" value="PelO"/>
    <property type="match status" value="1"/>
</dbReference>
<reference evidence="10" key="1">
    <citation type="journal article" date="2015" name="Proc. Natl. Acad. Sci. U.S.A.">
        <title>Networks of energetic and metabolic interactions define dynamics in microbial communities.</title>
        <authorList>
            <person name="Embree M."/>
            <person name="Liu J.K."/>
            <person name="Al-Bassam M.M."/>
            <person name="Zengler K."/>
        </authorList>
    </citation>
    <scope>NUCLEOTIDE SEQUENCE</scope>
</reference>
<dbReference type="GO" id="GO:0046872">
    <property type="term" value="F:metal ion binding"/>
    <property type="evidence" value="ECO:0007669"/>
    <property type="project" value="UniProtKB-KW"/>
</dbReference>
<feature type="domain" description="eRF1/Pelota-like N-terminal" evidence="9">
    <location>
        <begin position="1"/>
        <end position="126"/>
    </location>
</feature>
<proteinExistence type="inferred from homology"/>
<keyword evidence="5" id="KW-0540">Nuclease</keyword>
<dbReference type="NCBIfam" id="TIGR00111">
    <property type="entry name" value="pelota"/>
    <property type="match status" value="1"/>
</dbReference>
<dbReference type="PANTHER" id="PTHR10853">
    <property type="entry name" value="PELOTA"/>
    <property type="match status" value="1"/>
</dbReference>
<dbReference type="PANTHER" id="PTHR10853:SF0">
    <property type="entry name" value="PROTEIN PELOTA HOMOLOG"/>
    <property type="match status" value="1"/>
</dbReference>
<dbReference type="InterPro" id="IPR042226">
    <property type="entry name" value="eFR1_2_sf"/>
</dbReference>
<dbReference type="InterPro" id="IPR038069">
    <property type="entry name" value="Pelota/DOM34_N"/>
</dbReference>
<evidence type="ECO:0000256" key="6">
    <source>
        <dbReference type="ARBA" id="ARBA00022723"/>
    </source>
</evidence>
<dbReference type="Pfam" id="PF26356">
    <property type="entry name" value="Pelota_N"/>
    <property type="match status" value="1"/>
</dbReference>
<dbReference type="EMBL" id="LNQE01001568">
    <property type="protein sequence ID" value="KUG15301.1"/>
    <property type="molecule type" value="Genomic_DNA"/>
</dbReference>
<sequence>MKAEVGELQRSYGEIRLFPESLDDLWHLGHLIGPRDLVFATTLRAVETAPDKIRPEKPEKRPVRLGIRVERVEFHRSANRIRVTGIIEHGEMAGSYHTLNIEPGYEISVIKLWRPIDRERIARAVKASVHAAVHILTIEEGEAELFRMRQFGPESVITLTAGSGKGDETDTRSGFFERVASLCHEIQGPLVIAGPGFVKDDFVRVLRSVNPELAGRVLVVETRRVGSGAVQEVIGLGVLERIHEDIQLGNEVRMIDELLRRIAQGLPAAYGREEVERAISFGACERLLVADTLIRDDMVVRMMERAEQMNAAIVVFSSAFDPGKQLEGLGGIAALLRYKIE</sequence>
<dbReference type="InterPro" id="IPR029064">
    <property type="entry name" value="Ribosomal_eL30-like_sf"/>
</dbReference>
<evidence type="ECO:0000256" key="2">
    <source>
        <dbReference type="ARBA" id="ARBA00004496"/>
    </source>
</evidence>
<evidence type="ECO:0000256" key="5">
    <source>
        <dbReference type="ARBA" id="ARBA00022722"/>
    </source>
</evidence>
<dbReference type="InterPro" id="IPR005140">
    <property type="entry name" value="eRF1_Pelota-like_N"/>
</dbReference>
<dbReference type="InterPro" id="IPR005142">
    <property type="entry name" value="eRF1_3"/>
</dbReference>
<dbReference type="SUPFAM" id="SSF55315">
    <property type="entry name" value="L30e-like"/>
    <property type="match status" value="1"/>
</dbReference>
<evidence type="ECO:0000256" key="4">
    <source>
        <dbReference type="ARBA" id="ARBA00022490"/>
    </source>
</evidence>
<dbReference type="GO" id="GO:0071025">
    <property type="term" value="P:RNA surveillance"/>
    <property type="evidence" value="ECO:0007669"/>
    <property type="project" value="InterPro"/>
</dbReference>
<keyword evidence="6" id="KW-0479">Metal-binding</keyword>
<accession>A0A0W8F365</accession>
<keyword evidence="7" id="KW-0255">Endonuclease</keyword>
<dbReference type="GO" id="GO:0032790">
    <property type="term" value="P:ribosome disassembly"/>
    <property type="evidence" value="ECO:0007669"/>
    <property type="project" value="TreeGrafter"/>
</dbReference>
<dbReference type="AlphaFoldDB" id="A0A0W8F365"/>
<dbReference type="InterPro" id="IPR058547">
    <property type="entry name" value="Pelota_N"/>
</dbReference>
<evidence type="ECO:0000256" key="7">
    <source>
        <dbReference type="ARBA" id="ARBA00022759"/>
    </source>
</evidence>
<evidence type="ECO:0000259" key="9">
    <source>
        <dbReference type="SMART" id="SM01194"/>
    </source>
</evidence>
<evidence type="ECO:0000313" key="10">
    <source>
        <dbReference type="EMBL" id="KUG15301.1"/>
    </source>
</evidence>
<dbReference type="GO" id="GO:0070966">
    <property type="term" value="P:nuclear-transcribed mRNA catabolic process, no-go decay"/>
    <property type="evidence" value="ECO:0007669"/>
    <property type="project" value="InterPro"/>
</dbReference>
<dbReference type="GO" id="GO:0004519">
    <property type="term" value="F:endonuclease activity"/>
    <property type="evidence" value="ECO:0007669"/>
    <property type="project" value="UniProtKB-KW"/>
</dbReference>
<keyword evidence="8" id="KW-0378">Hydrolase</keyword>
<evidence type="ECO:0000256" key="8">
    <source>
        <dbReference type="ARBA" id="ARBA00022801"/>
    </source>
</evidence>